<dbReference type="Gene3D" id="1.20.1740.10">
    <property type="entry name" value="Amino acid/polyamine transporter I"/>
    <property type="match status" value="1"/>
</dbReference>
<dbReference type="eggNOG" id="COG1914">
    <property type="taxonomic scope" value="Bacteria"/>
</dbReference>
<dbReference type="GO" id="GO:0005384">
    <property type="term" value="F:manganese ion transmembrane transporter activity"/>
    <property type="evidence" value="ECO:0007669"/>
    <property type="project" value="TreeGrafter"/>
</dbReference>
<evidence type="ECO:0000313" key="8">
    <source>
        <dbReference type="Proteomes" id="UP000030437"/>
    </source>
</evidence>
<feature type="transmembrane region" description="Helical" evidence="6">
    <location>
        <begin position="40"/>
        <end position="62"/>
    </location>
</feature>
<dbReference type="Proteomes" id="UP000030437">
    <property type="component" value="Unassembled WGS sequence"/>
</dbReference>
<feature type="transmembrane region" description="Helical" evidence="6">
    <location>
        <begin position="188"/>
        <end position="209"/>
    </location>
</feature>
<evidence type="ECO:0000313" key="7">
    <source>
        <dbReference type="EMBL" id="KGR81690.1"/>
    </source>
</evidence>
<accession>A0A0A3IE10</accession>
<proteinExistence type="predicted"/>
<feature type="transmembrane region" description="Helical" evidence="6">
    <location>
        <begin position="229"/>
        <end position="250"/>
    </location>
</feature>
<dbReference type="InterPro" id="IPR001046">
    <property type="entry name" value="NRAMP_fam"/>
</dbReference>
<dbReference type="GO" id="GO:0005886">
    <property type="term" value="C:plasma membrane"/>
    <property type="evidence" value="ECO:0007669"/>
    <property type="project" value="TreeGrafter"/>
</dbReference>
<dbReference type="GO" id="GO:0015086">
    <property type="term" value="F:cadmium ion transmembrane transporter activity"/>
    <property type="evidence" value="ECO:0007669"/>
    <property type="project" value="TreeGrafter"/>
</dbReference>
<feature type="transmembrane region" description="Helical" evidence="6">
    <location>
        <begin position="124"/>
        <end position="143"/>
    </location>
</feature>
<evidence type="ECO:0000256" key="1">
    <source>
        <dbReference type="ARBA" id="ARBA00004141"/>
    </source>
</evidence>
<dbReference type="AlphaFoldDB" id="A0A0A3IE10"/>
<dbReference type="Pfam" id="PF01566">
    <property type="entry name" value="Nramp"/>
    <property type="match status" value="1"/>
</dbReference>
<sequence>MTAGKKSGLSKFLKILGPGLITSALVLGPGSITLSSKIGAIYGAQLVWTLVAAVILMACYTEMSARIGIAGKESFISLVNQKWGKPAGVFIGIGAFLVCASFQAGNAIGTGIAIEAVTGLDAKVWIVVGTLLAIALLFSSQFYHVLEKLMLVLVMIMLLAFLITVIVIKPSVTNIFSGFIPQFPDGSMGLVVALFATSFSIVGALYQSYLVREKGVVREEAKTSMMESLFGIFLLGFISFLIMITAATVLKAEGIVVNNAVEMAEILRPSFGGFAVFVFVLGLFGASYSSLVGNATIGGGLLADGMGLGHKLSSMKVKIAIIAVMVFGSAVALIFNGNPVNLITFAQGITIFVVPFIAVAILVIANTREVMGDLKNGIFSNALGIIGLIVLLYLAINNFKTIFLS</sequence>
<keyword evidence="8" id="KW-1185">Reference proteome</keyword>
<feature type="transmembrane region" description="Helical" evidence="6">
    <location>
        <begin position="83"/>
        <end position="104"/>
    </location>
</feature>
<dbReference type="NCBIfam" id="NF037982">
    <property type="entry name" value="Nramp_1"/>
    <property type="match status" value="1"/>
</dbReference>
<evidence type="ECO:0000256" key="3">
    <source>
        <dbReference type="ARBA" id="ARBA00022692"/>
    </source>
</evidence>
<evidence type="ECO:0000256" key="5">
    <source>
        <dbReference type="ARBA" id="ARBA00023136"/>
    </source>
</evidence>
<dbReference type="PANTHER" id="PTHR11706:SF33">
    <property type="entry name" value="NATURAL RESISTANCE-ASSOCIATED MACROPHAGE PROTEIN 2"/>
    <property type="match status" value="1"/>
</dbReference>
<name>A0A0A3IE10_9BACI</name>
<dbReference type="STRING" id="1220589.CD32_20305"/>
<feature type="transmembrane region" description="Helical" evidence="6">
    <location>
        <begin position="377"/>
        <end position="396"/>
    </location>
</feature>
<organism evidence="7 8">
    <name type="scientific">Lysinibacillus odysseyi 34hs-1 = NBRC 100172</name>
    <dbReference type="NCBI Taxonomy" id="1220589"/>
    <lineage>
        <taxon>Bacteria</taxon>
        <taxon>Bacillati</taxon>
        <taxon>Bacillota</taxon>
        <taxon>Bacilli</taxon>
        <taxon>Bacillales</taxon>
        <taxon>Bacillaceae</taxon>
        <taxon>Lysinibacillus</taxon>
    </lineage>
</organism>
<feature type="transmembrane region" description="Helical" evidence="6">
    <location>
        <begin position="317"/>
        <end position="336"/>
    </location>
</feature>
<keyword evidence="4 6" id="KW-1133">Transmembrane helix</keyword>
<dbReference type="EMBL" id="JPVP01000060">
    <property type="protein sequence ID" value="KGR81690.1"/>
    <property type="molecule type" value="Genomic_DNA"/>
</dbReference>
<comment type="caution">
    <text evidence="7">The sequence shown here is derived from an EMBL/GenBank/DDBJ whole genome shotgun (WGS) entry which is preliminary data.</text>
</comment>
<feature type="transmembrane region" description="Helical" evidence="6">
    <location>
        <begin position="342"/>
        <end position="365"/>
    </location>
</feature>
<comment type="subcellular location">
    <subcellularLocation>
        <location evidence="1">Membrane</location>
        <topology evidence="1">Multi-pass membrane protein</topology>
    </subcellularLocation>
</comment>
<reference evidence="7 8" key="1">
    <citation type="submission" date="2014-02" db="EMBL/GenBank/DDBJ databases">
        <title>Draft genome sequence of Lysinibacillus odysseyi NBRC 100172.</title>
        <authorList>
            <person name="Zhang F."/>
            <person name="Wang G."/>
            <person name="Zhang L."/>
        </authorList>
    </citation>
    <scope>NUCLEOTIDE SEQUENCE [LARGE SCALE GENOMIC DNA]</scope>
    <source>
        <strain evidence="7 8">NBRC 100172</strain>
    </source>
</reference>
<dbReference type="PANTHER" id="PTHR11706">
    <property type="entry name" value="SOLUTE CARRIER PROTEIN FAMILY 11 MEMBER"/>
    <property type="match status" value="1"/>
</dbReference>
<evidence type="ECO:0000256" key="6">
    <source>
        <dbReference type="SAM" id="Phobius"/>
    </source>
</evidence>
<dbReference type="GO" id="GO:0034755">
    <property type="term" value="P:iron ion transmembrane transport"/>
    <property type="evidence" value="ECO:0007669"/>
    <property type="project" value="TreeGrafter"/>
</dbReference>
<feature type="transmembrane region" description="Helical" evidence="6">
    <location>
        <begin position="270"/>
        <end position="297"/>
    </location>
</feature>
<evidence type="ECO:0000256" key="4">
    <source>
        <dbReference type="ARBA" id="ARBA00022989"/>
    </source>
</evidence>
<keyword evidence="2" id="KW-0813">Transport</keyword>
<keyword evidence="3 6" id="KW-0812">Transmembrane</keyword>
<feature type="transmembrane region" description="Helical" evidence="6">
    <location>
        <begin position="12"/>
        <end position="34"/>
    </location>
</feature>
<keyword evidence="5 6" id="KW-0472">Membrane</keyword>
<evidence type="ECO:0000256" key="2">
    <source>
        <dbReference type="ARBA" id="ARBA00022448"/>
    </source>
</evidence>
<feature type="transmembrane region" description="Helical" evidence="6">
    <location>
        <begin position="150"/>
        <end position="168"/>
    </location>
</feature>
<gene>
    <name evidence="7" type="ORF">CD32_20305</name>
</gene>
<protein>
    <submittedName>
        <fullName evidence="7">Manganese transporter</fullName>
    </submittedName>
</protein>